<keyword evidence="2" id="KW-0808">Transferase</keyword>
<sequence>MTDIYRDIRPFFDSEIPDVINEISSHPSFRALVRYIYPIYEDEDKLNDFLGTIKTSDDFISKITYVGLKKVLDKAAEKITYFGLENVKKDTSYLYISNHRDILLDAVILNFYLIENNYDTSRIAIGDNLIKKPLIKTLARLNKNFFVNRSSSSPREHLANSMKLSSYIKQSIFEENISIWIAQKGGRAKTGHDITNPAVLKMISMSREKGQGIVDYFQSLKLVPTSISYEYDPTDSLKIPELLAKENEQEYKKHRNEDIQNVAKGLFGQKKNISLSINKPLYEELEFVRGIKSENDKYKAIASIIDKEVIKSYKLWPTNYIAADIINNTDVYTNFYTEDERKLFEKRIDISSALFKNKEKEVRQNLLKMYSNPVFSYINISDDDL</sequence>
<dbReference type="AlphaFoldDB" id="A0A1J1E7D3"/>
<dbReference type="OrthoDB" id="1078132at2"/>
<dbReference type="Pfam" id="PF01553">
    <property type="entry name" value="Acyltransferase"/>
    <property type="match status" value="1"/>
</dbReference>
<protein>
    <submittedName>
        <fullName evidence="2">Glycerol acyltransferase</fullName>
    </submittedName>
</protein>
<organism evidence="2 3">
    <name type="scientific">Ichthyobacterium seriolicida</name>
    <dbReference type="NCBI Taxonomy" id="242600"/>
    <lineage>
        <taxon>Bacteria</taxon>
        <taxon>Pseudomonadati</taxon>
        <taxon>Bacteroidota</taxon>
        <taxon>Flavobacteriia</taxon>
        <taxon>Flavobacteriales</taxon>
        <taxon>Ichthyobacteriaceae</taxon>
        <taxon>Ichthyobacterium</taxon>
    </lineage>
</organism>
<dbReference type="SMART" id="SM00563">
    <property type="entry name" value="PlsC"/>
    <property type="match status" value="1"/>
</dbReference>
<dbReference type="Proteomes" id="UP000243197">
    <property type="component" value="Chromosome"/>
</dbReference>
<evidence type="ECO:0000259" key="1">
    <source>
        <dbReference type="SMART" id="SM00563"/>
    </source>
</evidence>
<accession>A0A1J1E7D3</accession>
<proteinExistence type="predicted"/>
<dbReference type="GO" id="GO:0042840">
    <property type="term" value="P:D-glucuronate catabolic process"/>
    <property type="evidence" value="ECO:0007669"/>
    <property type="project" value="TreeGrafter"/>
</dbReference>
<dbReference type="GO" id="GO:0016746">
    <property type="term" value="F:acyltransferase activity"/>
    <property type="evidence" value="ECO:0007669"/>
    <property type="project" value="UniProtKB-KW"/>
</dbReference>
<evidence type="ECO:0000313" key="2">
    <source>
        <dbReference type="EMBL" id="BAV95246.1"/>
    </source>
</evidence>
<dbReference type="PANTHER" id="PTHR30068:SF3">
    <property type="entry name" value="PHOSPHOLIPID_GLYCEROL ACYLTRANSFERASE DOMAIN-CONTAINING PROTEIN"/>
    <property type="match status" value="1"/>
</dbReference>
<dbReference type="InterPro" id="IPR002123">
    <property type="entry name" value="Plipid/glycerol_acylTrfase"/>
</dbReference>
<evidence type="ECO:0000313" key="3">
    <source>
        <dbReference type="Proteomes" id="UP000243197"/>
    </source>
</evidence>
<name>A0A1J1E7D3_9FLAO</name>
<feature type="domain" description="Phospholipid/glycerol acyltransferase" evidence="1">
    <location>
        <begin position="93"/>
        <end position="230"/>
    </location>
</feature>
<dbReference type="GO" id="GO:0019698">
    <property type="term" value="P:D-galacturonate catabolic process"/>
    <property type="evidence" value="ECO:0007669"/>
    <property type="project" value="TreeGrafter"/>
</dbReference>
<dbReference type="RefSeq" id="WP_096686881.1">
    <property type="nucleotide sequence ID" value="NZ_AP014564.1"/>
</dbReference>
<dbReference type="KEGG" id="ise:JBKA6_1233"/>
<reference evidence="2 3" key="1">
    <citation type="submission" date="2014-03" db="EMBL/GenBank/DDBJ databases">
        <title>complete genome sequence of Flavobacteriaceae bacterium JBKA-6.</title>
        <authorList>
            <person name="Takano T."/>
            <person name="Nakamura Y."/>
            <person name="Takuma S."/>
            <person name="Yasuike M."/>
            <person name="Matsuyama T."/>
            <person name="Sakai T."/>
            <person name="Fujiwara A."/>
            <person name="Kimoto K."/>
            <person name="Fukuda Y."/>
            <person name="Kondo H."/>
            <person name="Hirono I."/>
            <person name="Nakayasu C."/>
        </authorList>
    </citation>
    <scope>NUCLEOTIDE SEQUENCE [LARGE SCALE GENOMIC DNA]</scope>
    <source>
        <strain evidence="2 3">JBKA-6</strain>
    </source>
</reference>
<dbReference type="PANTHER" id="PTHR30068">
    <property type="entry name" value="URONATE ISOMERASE"/>
    <property type="match status" value="1"/>
</dbReference>
<keyword evidence="3" id="KW-1185">Reference proteome</keyword>
<dbReference type="SUPFAM" id="SSF69593">
    <property type="entry name" value="Glycerol-3-phosphate (1)-acyltransferase"/>
    <property type="match status" value="1"/>
</dbReference>
<keyword evidence="2" id="KW-0012">Acyltransferase</keyword>
<gene>
    <name evidence="2" type="ORF">JBKA6_1233</name>
</gene>
<dbReference type="EMBL" id="AP014564">
    <property type="protein sequence ID" value="BAV95246.1"/>
    <property type="molecule type" value="Genomic_DNA"/>
</dbReference>